<dbReference type="EMBL" id="CM011687">
    <property type="protein sequence ID" value="TMS11209.1"/>
    <property type="molecule type" value="Genomic_DNA"/>
</dbReference>
<proteinExistence type="predicted"/>
<evidence type="ECO:0000313" key="1">
    <source>
        <dbReference type="EMBL" id="TMS11209.1"/>
    </source>
</evidence>
<sequence>MCSKSTKNHIYEERVLEKNCNKVRGRMIEADKSTEIEKGKLHGCIDVGLSVMAIKKKAKCIDLDAEENIYHLKIKSQELFDEWVSKLRHHRLYRQNEIAMYPNEKSFHYPHYPSPNSPSVAESASIRKCMSIRRQSTVHSAAAFPLSCNSQAKVAAWLQSSDDMDKCSKDLSVCEAYLLELNHLLQSMEVLHRTYSAPSIQALQASTFDSPKKEKRLPRKWRSKNYNKDVKTTLQVPSCISSGSIRLHASNPNLSTAALGIDKVDPESLDSPFDVAKLQEDFCRVATNLAYNHEALAQNSELRERLCKIHTESHIVEPTLINLTAPVQKQDSVDESRPLVHQVSNESRASITESLSEFFDAQEVLLSASSSENEASEDDSYISDISDNISMDNFSNETESERPNSGSVEEGTVLCQRRSCLPSPSPNNSTISLWNILRNNIGKDLSKVAMPVQLNEPLNTLQRLCEELEYSELLDRAANTQDPFERMVYIATFVVSGYASSYYRTGGKPFNPVLGETYECDRPDKGLRFVAEQVSHHPPISACHAESKNFIFWQDVRCKNKFWGKSMEIVPIGTTNVTLPGSGDHYEWNKVTSCIHNILSGQRWIEHYGEITIRNSRSDVCQCKITFVKAKYWNSSVNEVQGTITDNKGKVIHKLFGKWHEAIFCGDPPSATCVWRASAMPVDHEQYYGFTKFAIELNELEPSLKLLLPPTDTRLRVDQRLLEEGNLEAAEEQKQRIEEMQRDRRRVLEENNVTHQPKFFRKSKDDTWEMFATATRNFVEEVDHGGQLIPVSSLNDTIAVLTVVVKRKSFWRWQKPKYIPTDFNLNDILTGDTPITPGVTEADFITYNGKYGGNIQGKVGANFPHSNVSLEAKDSSTLQSSFGSLKKEEVDVQKLLRDSKDRVLDMSHSLVQQTKEKHRQSFGIVKERIVNTQPCSVIEEVQQGGQCGGGLSLCGPKISKFSLKENASLSKDSDITMEIPIHTTLAYALLELEIKHNGHYELCLMADTSGGFEVDGHAGKTQFGVSGSPPDASENSHLRQELERLKDHFQLLSALPVTTKPSLLQHFAKVVEDKEAVTSLQSVVTGPDVPKKIPALGNVTTTESQKQNIQAILDLLEQSGQVESVLIALHLIVSAMDEMTDDCLAVLGMCCSLPVLQALELLVQCVSGKGEMPLSSAGLTEDIY</sequence>
<protein>
    <submittedName>
        <fullName evidence="1">Uncharacterized protein</fullName>
    </submittedName>
</protein>
<reference evidence="1" key="1">
    <citation type="submission" date="2018-11" db="EMBL/GenBank/DDBJ databases">
        <title>The sequence and de novo assembly of Larimichthys crocea genome using PacBio and Hi-C technologies.</title>
        <authorList>
            <person name="Xu P."/>
            <person name="Chen B."/>
            <person name="Zhou Z."/>
            <person name="Ke Q."/>
            <person name="Wu Y."/>
            <person name="Bai H."/>
            <person name="Pu F."/>
        </authorList>
    </citation>
    <scope>NUCLEOTIDE SEQUENCE</scope>
    <source>
        <tissue evidence="1">Muscle</tissue>
    </source>
</reference>
<dbReference type="Proteomes" id="UP000793456">
    <property type="component" value="Chromosome XIV"/>
</dbReference>
<comment type="caution">
    <text evidence="1">The sequence shown here is derived from an EMBL/GenBank/DDBJ whole genome shotgun (WGS) entry which is preliminary data.</text>
</comment>
<keyword evidence="2" id="KW-1185">Reference proteome</keyword>
<gene>
    <name evidence="1" type="ORF">E3U43_020202</name>
</gene>
<organism evidence="1 2">
    <name type="scientific">Larimichthys crocea</name>
    <name type="common">Large yellow croaker</name>
    <name type="synonym">Pseudosciaena crocea</name>
    <dbReference type="NCBI Taxonomy" id="215358"/>
    <lineage>
        <taxon>Eukaryota</taxon>
        <taxon>Metazoa</taxon>
        <taxon>Chordata</taxon>
        <taxon>Craniata</taxon>
        <taxon>Vertebrata</taxon>
        <taxon>Euteleostomi</taxon>
        <taxon>Actinopterygii</taxon>
        <taxon>Neopterygii</taxon>
        <taxon>Teleostei</taxon>
        <taxon>Neoteleostei</taxon>
        <taxon>Acanthomorphata</taxon>
        <taxon>Eupercaria</taxon>
        <taxon>Sciaenidae</taxon>
        <taxon>Larimichthys</taxon>
    </lineage>
</organism>
<evidence type="ECO:0000313" key="2">
    <source>
        <dbReference type="Proteomes" id="UP000793456"/>
    </source>
</evidence>
<name>A0ACD3QXL8_LARCR</name>
<accession>A0ACD3QXL8</accession>